<dbReference type="Pfam" id="PF02873">
    <property type="entry name" value="MurB_C"/>
    <property type="match status" value="1"/>
</dbReference>
<dbReference type="InterPro" id="IPR016167">
    <property type="entry name" value="FAD-bd_PCMH_sub1"/>
</dbReference>
<proteinExistence type="inferred from homology"/>
<organism evidence="22 23">
    <name type="scientific">Oleispira antarctica RB-8</name>
    <dbReference type="NCBI Taxonomy" id="698738"/>
    <lineage>
        <taxon>Bacteria</taxon>
        <taxon>Pseudomonadati</taxon>
        <taxon>Pseudomonadota</taxon>
        <taxon>Gammaproteobacteria</taxon>
        <taxon>Oceanospirillales</taxon>
        <taxon>Oceanospirillaceae</taxon>
        <taxon>Oleispira</taxon>
    </lineage>
</organism>
<comment type="pathway">
    <text evidence="4 20">Cell wall biogenesis; peptidoglycan biosynthesis.</text>
</comment>
<evidence type="ECO:0000256" key="18">
    <source>
        <dbReference type="ARBA" id="ARBA00031026"/>
    </source>
</evidence>
<evidence type="ECO:0000256" key="8">
    <source>
        <dbReference type="ARBA" id="ARBA00022490"/>
    </source>
</evidence>
<feature type="domain" description="FAD-binding PCMH-type" evidence="21">
    <location>
        <begin position="26"/>
        <end position="198"/>
    </location>
</feature>
<dbReference type="InterPro" id="IPR003170">
    <property type="entry name" value="MurB"/>
</dbReference>
<dbReference type="GO" id="GO:0071555">
    <property type="term" value="P:cell wall organization"/>
    <property type="evidence" value="ECO:0007669"/>
    <property type="project" value="UniProtKB-KW"/>
</dbReference>
<evidence type="ECO:0000256" key="1">
    <source>
        <dbReference type="ARBA" id="ARBA00001974"/>
    </source>
</evidence>
<keyword evidence="9 20" id="KW-0132">Cell division</keyword>
<reference evidence="22 23" key="1">
    <citation type="journal article" date="2013" name="Nat. Commun.">
        <title>Genome sequence and functional genomic analysis of the oil-degrading bacterium Oleispira antarctica.</title>
        <authorList>
            <person name="Kube M."/>
            <person name="Chernikova T.N."/>
            <person name="Al-Ramahi Y."/>
            <person name="Beloqui A."/>
            <person name="Lopez-Cortez N."/>
            <person name="Guazzaroni M.E."/>
            <person name="Heipieper H.J."/>
            <person name="Klages S."/>
            <person name="Kotsyurbenko O.R."/>
            <person name="Langer I."/>
            <person name="Nechitaylo T.Y."/>
            <person name="Lunsdorf H."/>
            <person name="Fernandez M."/>
            <person name="Juarez S."/>
            <person name="Ciordia S."/>
            <person name="Singer A."/>
            <person name="Kagan O."/>
            <person name="Egorova O."/>
            <person name="Petit P.A."/>
            <person name="Stogios P."/>
            <person name="Kim Y."/>
            <person name="Tchigvintsev A."/>
            <person name="Flick R."/>
            <person name="Denaro R."/>
            <person name="Genovese M."/>
            <person name="Albar J.P."/>
            <person name="Reva O.N."/>
            <person name="Martinez-Gomariz M."/>
            <person name="Tran H."/>
            <person name="Ferrer M."/>
            <person name="Savchenko A."/>
            <person name="Yakunin A.F."/>
            <person name="Yakimov M.M."/>
            <person name="Golyshina O.V."/>
            <person name="Reinhardt R."/>
            <person name="Golyshin P.N."/>
        </authorList>
    </citation>
    <scope>NUCLEOTIDE SEQUENCE [LARGE SCALE GENOMIC DNA]</scope>
</reference>
<dbReference type="Gene3D" id="3.90.78.10">
    <property type="entry name" value="UDP-N-acetylenolpyruvoylglucosamine reductase, C-terminal domain"/>
    <property type="match status" value="1"/>
</dbReference>
<evidence type="ECO:0000256" key="14">
    <source>
        <dbReference type="ARBA" id="ARBA00022984"/>
    </source>
</evidence>
<dbReference type="EC" id="1.3.1.98" evidence="6 20"/>
<dbReference type="GO" id="GO:0005829">
    <property type="term" value="C:cytosol"/>
    <property type="evidence" value="ECO:0007669"/>
    <property type="project" value="TreeGrafter"/>
</dbReference>
<evidence type="ECO:0000313" key="22">
    <source>
        <dbReference type="EMBL" id="CCK76238.1"/>
    </source>
</evidence>
<evidence type="ECO:0000256" key="6">
    <source>
        <dbReference type="ARBA" id="ARBA00012518"/>
    </source>
</evidence>
<keyword evidence="13 20" id="KW-0133">Cell shape</keyword>
<keyword evidence="11 20" id="KW-0274">FAD</keyword>
<dbReference type="GO" id="GO:0051301">
    <property type="term" value="P:cell division"/>
    <property type="evidence" value="ECO:0007669"/>
    <property type="project" value="UniProtKB-KW"/>
</dbReference>
<feature type="active site" evidence="20">
    <location>
        <position position="174"/>
    </location>
</feature>
<evidence type="ECO:0000256" key="13">
    <source>
        <dbReference type="ARBA" id="ARBA00022960"/>
    </source>
</evidence>
<dbReference type="GO" id="GO:0008762">
    <property type="term" value="F:UDP-N-acetylmuramate dehydrogenase activity"/>
    <property type="evidence" value="ECO:0007669"/>
    <property type="project" value="UniProtKB-UniRule"/>
</dbReference>
<evidence type="ECO:0000256" key="15">
    <source>
        <dbReference type="ARBA" id="ARBA00023002"/>
    </source>
</evidence>
<dbReference type="InterPro" id="IPR036318">
    <property type="entry name" value="FAD-bd_PCMH-like_sf"/>
</dbReference>
<dbReference type="NCBIfam" id="NF000755">
    <property type="entry name" value="PRK00046.1"/>
    <property type="match status" value="1"/>
</dbReference>
<feature type="active site" description="Proton donor" evidence="20">
    <location>
        <position position="255"/>
    </location>
</feature>
<keyword evidence="14 20" id="KW-0573">Peptidoglycan synthesis</keyword>
<dbReference type="AlphaFoldDB" id="R4YSH2"/>
<evidence type="ECO:0000256" key="16">
    <source>
        <dbReference type="ARBA" id="ARBA00023306"/>
    </source>
</evidence>
<dbReference type="KEGG" id="oai:OLEAN_C20620"/>
<keyword evidence="12 20" id="KW-0521">NADP</keyword>
<dbReference type="InterPro" id="IPR016169">
    <property type="entry name" value="FAD-bd_PCMH_sub2"/>
</dbReference>
<dbReference type="UniPathway" id="UPA00219"/>
<evidence type="ECO:0000256" key="4">
    <source>
        <dbReference type="ARBA" id="ARBA00004752"/>
    </source>
</evidence>
<accession>R4YSH2</accession>
<dbReference type="InterPro" id="IPR036635">
    <property type="entry name" value="MurB_C_sf"/>
</dbReference>
<evidence type="ECO:0000256" key="12">
    <source>
        <dbReference type="ARBA" id="ARBA00022857"/>
    </source>
</evidence>
<comment type="subcellular location">
    <subcellularLocation>
        <location evidence="3 20">Cytoplasm</location>
    </subcellularLocation>
</comment>
<protein>
    <recommendedName>
        <fullName evidence="7 20">UDP-N-acetylenolpyruvoylglucosamine reductase</fullName>
        <ecNumber evidence="6 20">1.3.1.98</ecNumber>
    </recommendedName>
    <alternativeName>
        <fullName evidence="18 20">UDP-N-acetylmuramate dehydrogenase</fullName>
    </alternativeName>
</protein>
<evidence type="ECO:0000256" key="19">
    <source>
        <dbReference type="ARBA" id="ARBA00048914"/>
    </source>
</evidence>
<feature type="active site" evidence="20">
    <location>
        <position position="361"/>
    </location>
</feature>
<dbReference type="Proteomes" id="UP000032749">
    <property type="component" value="Chromosome"/>
</dbReference>
<comment type="similarity">
    <text evidence="5 20">Belongs to the MurB family.</text>
</comment>
<dbReference type="PROSITE" id="PS51387">
    <property type="entry name" value="FAD_PCMH"/>
    <property type="match status" value="1"/>
</dbReference>
<dbReference type="InterPro" id="IPR006094">
    <property type="entry name" value="Oxid_FAD_bind_N"/>
</dbReference>
<keyword evidence="10 20" id="KW-0285">Flavoprotein</keyword>
<evidence type="ECO:0000256" key="3">
    <source>
        <dbReference type="ARBA" id="ARBA00004496"/>
    </source>
</evidence>
<dbReference type="GO" id="GO:0009252">
    <property type="term" value="P:peptidoglycan biosynthetic process"/>
    <property type="evidence" value="ECO:0007669"/>
    <property type="project" value="UniProtKB-UniRule"/>
</dbReference>
<gene>
    <name evidence="20 22" type="primary">murB</name>
    <name evidence="22" type="ORF">OLEAN_C20620</name>
</gene>
<comment type="cofactor">
    <cofactor evidence="1 20">
        <name>FAD</name>
        <dbReference type="ChEBI" id="CHEBI:57692"/>
    </cofactor>
</comment>
<dbReference type="SUPFAM" id="SSF56176">
    <property type="entry name" value="FAD-binding/transporter-associated domain-like"/>
    <property type="match status" value="1"/>
</dbReference>
<dbReference type="PANTHER" id="PTHR21071">
    <property type="entry name" value="UDP-N-ACETYLENOLPYRUVOYLGLUCOSAMINE REDUCTASE"/>
    <property type="match status" value="1"/>
</dbReference>
<sequence length="366" mass="40144">MQSQTNILSAVKPISDFELSKLNTLSLSGKAEYFSRFKSISELLTLLAYADKQQLNIKVLGGGSNMIVQPKVTGLVVQSAMEGVEKLSENDDSITYAVDAGLNWHQWVLKSIELGAYGLENLALIPGTVGASPIQNIGAYGVEVGQCIEEVRGLQLSTGQWMAFTADQCDFSYRDSIFKNQFKNDFLITRVIFRLSKVFKPQTSYAPLKQMAEKFVATCMDKSAESLTAQQVADWVIGVRNSKLPDPAKIPNAGSFFTNPIIPKSQADELLNKFPNMPVYAVQGIAQGNVEGSEKRVKVAAGWLIDQCGWKGKSLGLAKMHDQQALVLTLKPGARQQDLINIQQAVQADVNNKFGIQLHPEPQPFS</sequence>
<evidence type="ECO:0000259" key="21">
    <source>
        <dbReference type="PROSITE" id="PS51387"/>
    </source>
</evidence>
<dbReference type="GO" id="GO:0008360">
    <property type="term" value="P:regulation of cell shape"/>
    <property type="evidence" value="ECO:0007669"/>
    <property type="project" value="UniProtKB-KW"/>
</dbReference>
<keyword evidence="16 20" id="KW-0131">Cell cycle</keyword>
<dbReference type="InterPro" id="IPR011601">
    <property type="entry name" value="MurB_C"/>
</dbReference>
<dbReference type="PATRIC" id="fig|698738.3.peg.2134"/>
<dbReference type="Pfam" id="PF01565">
    <property type="entry name" value="FAD_binding_4"/>
    <property type="match status" value="1"/>
</dbReference>
<evidence type="ECO:0000256" key="10">
    <source>
        <dbReference type="ARBA" id="ARBA00022630"/>
    </source>
</evidence>
<dbReference type="NCBIfam" id="TIGR00179">
    <property type="entry name" value="murB"/>
    <property type="match status" value="1"/>
</dbReference>
<evidence type="ECO:0000256" key="20">
    <source>
        <dbReference type="HAMAP-Rule" id="MF_00037"/>
    </source>
</evidence>
<keyword evidence="23" id="KW-1185">Reference proteome</keyword>
<evidence type="ECO:0000256" key="9">
    <source>
        <dbReference type="ARBA" id="ARBA00022618"/>
    </source>
</evidence>
<dbReference type="GO" id="GO:0071949">
    <property type="term" value="F:FAD binding"/>
    <property type="evidence" value="ECO:0007669"/>
    <property type="project" value="InterPro"/>
</dbReference>
<evidence type="ECO:0000256" key="2">
    <source>
        <dbReference type="ARBA" id="ARBA00003921"/>
    </source>
</evidence>
<keyword evidence="8 20" id="KW-0963">Cytoplasm</keyword>
<keyword evidence="17 20" id="KW-0961">Cell wall biogenesis/degradation</keyword>
<dbReference type="Gene3D" id="3.30.43.10">
    <property type="entry name" value="Uridine Diphospho-n-acetylenolpyruvylglucosamine Reductase, domain 2"/>
    <property type="match status" value="1"/>
</dbReference>
<evidence type="ECO:0000256" key="11">
    <source>
        <dbReference type="ARBA" id="ARBA00022827"/>
    </source>
</evidence>
<name>R4YSH2_OLEAN</name>
<keyword evidence="15 20" id="KW-0560">Oxidoreductase</keyword>
<dbReference type="SUPFAM" id="SSF56194">
    <property type="entry name" value="Uridine diphospho-N-Acetylenolpyruvylglucosamine reductase, MurB, C-terminal domain"/>
    <property type="match status" value="1"/>
</dbReference>
<dbReference type="HOGENOM" id="CLU_035304_0_0_6"/>
<evidence type="ECO:0000313" key="23">
    <source>
        <dbReference type="Proteomes" id="UP000032749"/>
    </source>
</evidence>
<evidence type="ECO:0000256" key="5">
    <source>
        <dbReference type="ARBA" id="ARBA00010485"/>
    </source>
</evidence>
<dbReference type="HAMAP" id="MF_00037">
    <property type="entry name" value="MurB"/>
    <property type="match status" value="1"/>
</dbReference>
<dbReference type="PANTHER" id="PTHR21071:SF4">
    <property type="entry name" value="UDP-N-ACETYLENOLPYRUVOYLGLUCOSAMINE REDUCTASE"/>
    <property type="match status" value="1"/>
</dbReference>
<dbReference type="Gene3D" id="3.30.465.10">
    <property type="match status" value="1"/>
</dbReference>
<evidence type="ECO:0000256" key="17">
    <source>
        <dbReference type="ARBA" id="ARBA00023316"/>
    </source>
</evidence>
<dbReference type="EMBL" id="FO203512">
    <property type="protein sequence ID" value="CCK76238.1"/>
    <property type="molecule type" value="Genomic_DNA"/>
</dbReference>
<dbReference type="InterPro" id="IPR016166">
    <property type="entry name" value="FAD-bd_PCMH"/>
</dbReference>
<comment type="catalytic activity">
    <reaction evidence="19 20">
        <text>UDP-N-acetyl-alpha-D-muramate + NADP(+) = UDP-N-acetyl-3-O-(1-carboxyvinyl)-alpha-D-glucosamine + NADPH + H(+)</text>
        <dbReference type="Rhea" id="RHEA:12248"/>
        <dbReference type="ChEBI" id="CHEBI:15378"/>
        <dbReference type="ChEBI" id="CHEBI:57783"/>
        <dbReference type="ChEBI" id="CHEBI:58349"/>
        <dbReference type="ChEBI" id="CHEBI:68483"/>
        <dbReference type="ChEBI" id="CHEBI:70757"/>
        <dbReference type="EC" id="1.3.1.98"/>
    </reaction>
</comment>
<evidence type="ECO:0000256" key="7">
    <source>
        <dbReference type="ARBA" id="ARBA00015188"/>
    </source>
</evidence>
<dbReference type="OrthoDB" id="9804753at2"/>
<dbReference type="STRING" id="698738.OLEAN_C20620"/>
<comment type="function">
    <text evidence="2 20">Cell wall formation.</text>
</comment>